<evidence type="ECO:0000313" key="1">
    <source>
        <dbReference type="EMBL" id="GMM44100.1"/>
    </source>
</evidence>
<dbReference type="EMBL" id="BTGB01000001">
    <property type="protein sequence ID" value="GMM44100.1"/>
    <property type="molecule type" value="Genomic_DNA"/>
</dbReference>
<accession>A0AAV5QYK0</accession>
<name>A0AAV5QYK0_PICKL</name>
<comment type="caution">
    <text evidence="1">The sequence shown here is derived from an EMBL/GenBank/DDBJ whole genome shotgun (WGS) entry which is preliminary data.</text>
</comment>
<evidence type="ECO:0000313" key="2">
    <source>
        <dbReference type="Proteomes" id="UP001378960"/>
    </source>
</evidence>
<keyword evidence="2" id="KW-1185">Reference proteome</keyword>
<organism evidence="1 2">
    <name type="scientific">Pichia kluyveri</name>
    <name type="common">Yeast</name>
    <dbReference type="NCBI Taxonomy" id="36015"/>
    <lineage>
        <taxon>Eukaryota</taxon>
        <taxon>Fungi</taxon>
        <taxon>Dikarya</taxon>
        <taxon>Ascomycota</taxon>
        <taxon>Saccharomycotina</taxon>
        <taxon>Pichiomycetes</taxon>
        <taxon>Pichiales</taxon>
        <taxon>Pichiaceae</taxon>
        <taxon>Pichia</taxon>
    </lineage>
</organism>
<dbReference type="Proteomes" id="UP001378960">
    <property type="component" value="Unassembled WGS sequence"/>
</dbReference>
<sequence length="77" mass="8883">MTPGMKVTTYSDQFKDYLEELDREESPKNQISRYLLGLTPELKKMVSQQKPHTLNAAIYYAEESQDIHGLIKSSISF</sequence>
<protein>
    <submittedName>
        <fullName evidence="1">Uncharacterized protein</fullName>
    </submittedName>
</protein>
<reference evidence="1 2" key="1">
    <citation type="journal article" date="2023" name="Elife">
        <title>Identification of key yeast species and microbe-microbe interactions impacting larval growth of Drosophila in the wild.</title>
        <authorList>
            <person name="Mure A."/>
            <person name="Sugiura Y."/>
            <person name="Maeda R."/>
            <person name="Honda K."/>
            <person name="Sakurai N."/>
            <person name="Takahashi Y."/>
            <person name="Watada M."/>
            <person name="Katoh T."/>
            <person name="Gotoh A."/>
            <person name="Gotoh Y."/>
            <person name="Taniguchi I."/>
            <person name="Nakamura K."/>
            <person name="Hayashi T."/>
            <person name="Katayama T."/>
            <person name="Uemura T."/>
            <person name="Hattori Y."/>
        </authorList>
    </citation>
    <scope>NUCLEOTIDE SEQUENCE [LARGE SCALE GENOMIC DNA]</scope>
    <source>
        <strain evidence="1 2">PK-24</strain>
    </source>
</reference>
<dbReference type="AlphaFoldDB" id="A0AAV5QYK0"/>
<gene>
    <name evidence="1" type="ORF">DAPK24_006750</name>
</gene>
<proteinExistence type="predicted"/>